<protein>
    <submittedName>
        <fullName evidence="1">Uncharacterized protein</fullName>
    </submittedName>
</protein>
<evidence type="ECO:0000313" key="1">
    <source>
        <dbReference type="EMBL" id="KAJ9053172.1"/>
    </source>
</evidence>
<sequence>MDIPPIEPSFIYPEGNVPVFAPTEEQFKDFTAFINQVLPYGQKAGIIKVIPPTTWKGRSLEIASKLKTLKIRKSIQQNFLGSSGIYKQTNIESRKKFTVEEFKALCSSKDYCPPKVNRRLQEAPNKNSKPKGQKSAIPITPPRSSPAGNSPPIIGKSLKGKDEAELEPHPADSLTVQPKLTIDKSKLYQLLLSTHDLKELERHYWRNISFIPPYYGADLLGTLFDDSVEEWNLRNLNDLLHNVTTLLPGVNTPYLYFGMWRATFAWHVEDLDLFSINYIHQGAPKQWYAIPPAHRERFERFMKGLFSESREGCPEFLRHKTCLVSPKVLAHNNIPVNKVVQYEGEFIITFPHGYHAGYNLDFNIAESVNFATDYWIDIGAKAKFCSCLDDSVRIDMSIFRESIPSTPNKRAAKPFKVNTSLRKSRKKTKKPQQQIAPLPTPPQIMTRKTRVSTLGLQPVGKVYFNCDETPVKKPLNCILCNNPNGDVIMSKDNANVHRVCAQYFPGVSIAPGESSEADIVQGLENLLLNQRTRRCYICRRVGGATINCCEPECLRTFHVTCTKPAKLIRTHSAKLPYIAFCFIHGPKPCAVLPSETHISEILLSSQSDNETKLL</sequence>
<comment type="caution">
    <text evidence="1">The sequence shown here is derived from an EMBL/GenBank/DDBJ whole genome shotgun (WGS) entry which is preliminary data.</text>
</comment>
<proteinExistence type="predicted"/>
<reference evidence="1" key="1">
    <citation type="submission" date="2022-04" db="EMBL/GenBank/DDBJ databases">
        <title>Genome of the entomopathogenic fungus Entomophthora muscae.</title>
        <authorList>
            <person name="Elya C."/>
            <person name="Lovett B.R."/>
            <person name="Lee E."/>
            <person name="Macias A.M."/>
            <person name="Hajek A.E."/>
            <person name="De Bivort B.L."/>
            <person name="Kasson M.T."/>
            <person name="De Fine Licht H.H."/>
            <person name="Stajich J.E."/>
        </authorList>
    </citation>
    <scope>NUCLEOTIDE SEQUENCE</scope>
    <source>
        <strain evidence="1">Berkeley</strain>
    </source>
</reference>
<organism evidence="1 2">
    <name type="scientific">Entomophthora muscae</name>
    <dbReference type="NCBI Taxonomy" id="34485"/>
    <lineage>
        <taxon>Eukaryota</taxon>
        <taxon>Fungi</taxon>
        <taxon>Fungi incertae sedis</taxon>
        <taxon>Zoopagomycota</taxon>
        <taxon>Entomophthoromycotina</taxon>
        <taxon>Entomophthoromycetes</taxon>
        <taxon>Entomophthorales</taxon>
        <taxon>Entomophthoraceae</taxon>
        <taxon>Entomophthora</taxon>
    </lineage>
</organism>
<evidence type="ECO:0000313" key="2">
    <source>
        <dbReference type="Proteomes" id="UP001165960"/>
    </source>
</evidence>
<dbReference type="EMBL" id="QTSX02006549">
    <property type="protein sequence ID" value="KAJ9053172.1"/>
    <property type="molecule type" value="Genomic_DNA"/>
</dbReference>
<gene>
    <name evidence="1" type="ORF">DSO57_1026844</name>
</gene>
<dbReference type="Proteomes" id="UP001165960">
    <property type="component" value="Unassembled WGS sequence"/>
</dbReference>
<keyword evidence="2" id="KW-1185">Reference proteome</keyword>
<accession>A0ACC2RT42</accession>
<name>A0ACC2RT42_9FUNG</name>